<keyword evidence="8 10" id="KW-0239">DNA-directed DNA polymerase</keyword>
<dbReference type="GO" id="GO:0005737">
    <property type="term" value="C:cytoplasm"/>
    <property type="evidence" value="ECO:0007669"/>
    <property type="project" value="UniProtKB-SubCell"/>
</dbReference>
<dbReference type="GO" id="GO:0003887">
    <property type="term" value="F:DNA-directed DNA polymerase activity"/>
    <property type="evidence" value="ECO:0007669"/>
    <property type="project" value="UniProtKB-UniRule"/>
</dbReference>
<accession>A0A849P786</accession>
<keyword evidence="9" id="KW-0238">DNA-binding</keyword>
<proteinExistence type="inferred from homology"/>
<comment type="similarity">
    <text evidence="2 10">Belongs to the beta sliding clamp family.</text>
</comment>
<evidence type="ECO:0000256" key="6">
    <source>
        <dbReference type="ARBA" id="ARBA00022695"/>
    </source>
</evidence>
<dbReference type="GO" id="GO:0006271">
    <property type="term" value="P:DNA strand elongation involved in DNA replication"/>
    <property type="evidence" value="ECO:0007669"/>
    <property type="project" value="TreeGrafter"/>
</dbReference>
<evidence type="ECO:0000256" key="10">
    <source>
        <dbReference type="PIRNR" id="PIRNR000804"/>
    </source>
</evidence>
<feature type="domain" description="DNA polymerase III beta sliding clamp N-terminal" evidence="11">
    <location>
        <begin position="4"/>
        <end position="121"/>
    </location>
</feature>
<dbReference type="NCBIfam" id="TIGR00663">
    <property type="entry name" value="dnan"/>
    <property type="match status" value="1"/>
</dbReference>
<dbReference type="SMART" id="SM00480">
    <property type="entry name" value="POL3Bc"/>
    <property type="match status" value="1"/>
</dbReference>
<dbReference type="Pfam" id="PF02768">
    <property type="entry name" value="DNA_pol3_beta_3"/>
    <property type="match status" value="1"/>
</dbReference>
<dbReference type="Proteomes" id="UP000537862">
    <property type="component" value="Unassembled WGS sequence"/>
</dbReference>
<comment type="subcellular location">
    <subcellularLocation>
        <location evidence="1 10">Cytoplasm</location>
    </subcellularLocation>
</comment>
<name>A0A849P786_9BURK</name>
<keyword evidence="7 10" id="KW-0235">DNA replication</keyword>
<evidence type="ECO:0000256" key="1">
    <source>
        <dbReference type="ARBA" id="ARBA00004496"/>
    </source>
</evidence>
<comment type="subunit">
    <text evidence="10">Forms a ring-shaped head-to-tail homodimer around DNA.</text>
</comment>
<keyword evidence="5 10" id="KW-0808">Transferase</keyword>
<dbReference type="Gene3D" id="3.70.10.10">
    <property type="match status" value="1"/>
</dbReference>
<dbReference type="EMBL" id="JABGBN010000007">
    <property type="protein sequence ID" value="NOL52164.1"/>
    <property type="molecule type" value="Genomic_DNA"/>
</dbReference>
<evidence type="ECO:0000256" key="7">
    <source>
        <dbReference type="ARBA" id="ARBA00022705"/>
    </source>
</evidence>
<evidence type="ECO:0000256" key="2">
    <source>
        <dbReference type="ARBA" id="ARBA00010752"/>
    </source>
</evidence>
<keyword evidence="4 10" id="KW-0963">Cytoplasm</keyword>
<dbReference type="Pfam" id="PF00712">
    <property type="entry name" value="DNA_pol3_beta"/>
    <property type="match status" value="1"/>
</dbReference>
<reference evidence="14 15" key="1">
    <citation type="submission" date="2020-05" db="EMBL/GenBank/DDBJ databases">
        <authorList>
            <person name="Niu N."/>
        </authorList>
    </citation>
    <scope>NUCLEOTIDE SEQUENCE [LARGE SCALE GENOMIC DNA]</scope>
    <source>
        <strain evidence="14 15">3340-03</strain>
    </source>
</reference>
<gene>
    <name evidence="14" type="ORF">HKX39_08320</name>
</gene>
<dbReference type="PIRSF" id="PIRSF000804">
    <property type="entry name" value="DNA_pol_III_b"/>
    <property type="match status" value="1"/>
</dbReference>
<dbReference type="GO" id="GO:0008408">
    <property type="term" value="F:3'-5' exonuclease activity"/>
    <property type="evidence" value="ECO:0007669"/>
    <property type="project" value="InterPro"/>
</dbReference>
<dbReference type="CDD" id="cd00140">
    <property type="entry name" value="beta_clamp"/>
    <property type="match status" value="1"/>
</dbReference>
<dbReference type="InterPro" id="IPR046938">
    <property type="entry name" value="DNA_clamp_sf"/>
</dbReference>
<keyword evidence="15" id="KW-1185">Reference proteome</keyword>
<dbReference type="SUPFAM" id="SSF55979">
    <property type="entry name" value="DNA clamp"/>
    <property type="match status" value="3"/>
</dbReference>
<evidence type="ECO:0000256" key="5">
    <source>
        <dbReference type="ARBA" id="ARBA00022679"/>
    </source>
</evidence>
<evidence type="ECO:0000256" key="8">
    <source>
        <dbReference type="ARBA" id="ARBA00022932"/>
    </source>
</evidence>
<dbReference type="InterPro" id="IPR022635">
    <property type="entry name" value="DNA_polIII_beta_C"/>
</dbReference>
<dbReference type="RefSeq" id="WP_171680860.1">
    <property type="nucleotide sequence ID" value="NZ_JABGBN010000007.1"/>
</dbReference>
<evidence type="ECO:0000256" key="4">
    <source>
        <dbReference type="ARBA" id="ARBA00022490"/>
    </source>
</evidence>
<protein>
    <recommendedName>
        <fullName evidence="3 10">Beta sliding clamp</fullName>
    </recommendedName>
</protein>
<evidence type="ECO:0000256" key="3">
    <source>
        <dbReference type="ARBA" id="ARBA00021035"/>
    </source>
</evidence>
<dbReference type="GO" id="GO:0009360">
    <property type="term" value="C:DNA polymerase III complex"/>
    <property type="evidence" value="ECO:0007669"/>
    <property type="project" value="InterPro"/>
</dbReference>
<dbReference type="PANTHER" id="PTHR30478">
    <property type="entry name" value="DNA POLYMERASE III SUBUNIT BETA"/>
    <property type="match status" value="1"/>
</dbReference>
<dbReference type="InterPro" id="IPR022634">
    <property type="entry name" value="DNA_polIII_beta_N"/>
</dbReference>
<comment type="function">
    <text evidence="10">Confers DNA tethering and processivity to DNA polymerases and other proteins. Acts as a clamp, forming a ring around DNA (a reaction catalyzed by the clamp-loading complex) which diffuses in an ATP-independent manner freely and bidirectionally along dsDNA. Initially characterized for its ability to contact the catalytic subunit of DNA polymerase III (Pol III), a complex, multichain enzyme responsible for most of the replicative synthesis in bacteria; Pol III exhibits 3'-5' exonuclease proofreading activity. The beta chain is required for initiation of replication as well as for processivity of DNA replication.</text>
</comment>
<dbReference type="AlphaFoldDB" id="A0A849P786"/>
<dbReference type="InterPro" id="IPR001001">
    <property type="entry name" value="DNA_polIII_beta"/>
</dbReference>
<organism evidence="14 15">
    <name type="scientific">Pelistega suis</name>
    <dbReference type="NCBI Taxonomy" id="1631957"/>
    <lineage>
        <taxon>Bacteria</taxon>
        <taxon>Pseudomonadati</taxon>
        <taxon>Pseudomonadota</taxon>
        <taxon>Betaproteobacteria</taxon>
        <taxon>Burkholderiales</taxon>
        <taxon>Alcaligenaceae</taxon>
        <taxon>Pelistega</taxon>
    </lineage>
</organism>
<evidence type="ECO:0000259" key="11">
    <source>
        <dbReference type="Pfam" id="PF00712"/>
    </source>
</evidence>
<keyword evidence="6 10" id="KW-0548">Nucleotidyltransferase</keyword>
<sequence>MQLFQASTDALLKPLLTVVGIVERKTTMPILSHVLLKKEGDKMAFVANDMLIQITTHANFGVGDDVEAVTVAARKLQDILRALPAAGQVSANVEDRQMTLQCSGSRFSLQTLPGADFPLLPEIEQWNHHFTMTQSALRRLFNMIHYAMAHQDIRYYLNGMLMVVEPGLIRAVSTDGHRLAHAAESVESANSEASVIIPRKTVDQMLRLLDDSDAEVQVSIADAQIRFRFGDVELISKLVEGKFPDYKRVIPTDYGIHLQINREELLQNLQRAAILVAEDKLRSIKLYFGENLLRITSSNKDETEKAKMELFLDYSGEPITIGFNATYLLDVLNTAKTENVVISLKGESSSPVLVSLPDEEHFRYVVMPLKN</sequence>
<evidence type="ECO:0000259" key="12">
    <source>
        <dbReference type="Pfam" id="PF02767"/>
    </source>
</evidence>
<dbReference type="Gene3D" id="3.10.150.10">
    <property type="entry name" value="DNA Polymerase III, subunit A, domain 2"/>
    <property type="match status" value="1"/>
</dbReference>
<comment type="caution">
    <text evidence="14">The sequence shown here is derived from an EMBL/GenBank/DDBJ whole genome shotgun (WGS) entry which is preliminary data.</text>
</comment>
<evidence type="ECO:0000313" key="14">
    <source>
        <dbReference type="EMBL" id="NOL52164.1"/>
    </source>
</evidence>
<feature type="domain" description="DNA polymerase III beta sliding clamp C-terminal" evidence="13">
    <location>
        <begin position="247"/>
        <end position="369"/>
    </location>
</feature>
<evidence type="ECO:0000259" key="13">
    <source>
        <dbReference type="Pfam" id="PF02768"/>
    </source>
</evidence>
<evidence type="ECO:0000313" key="15">
    <source>
        <dbReference type="Proteomes" id="UP000537862"/>
    </source>
</evidence>
<dbReference type="Pfam" id="PF02767">
    <property type="entry name" value="DNA_pol3_beta_2"/>
    <property type="match status" value="1"/>
</dbReference>
<dbReference type="InterPro" id="IPR022637">
    <property type="entry name" value="DNA_polIII_beta_cen"/>
</dbReference>
<dbReference type="PANTHER" id="PTHR30478:SF0">
    <property type="entry name" value="BETA SLIDING CLAMP"/>
    <property type="match status" value="1"/>
</dbReference>
<dbReference type="GO" id="GO:0003677">
    <property type="term" value="F:DNA binding"/>
    <property type="evidence" value="ECO:0007669"/>
    <property type="project" value="UniProtKB-UniRule"/>
</dbReference>
<evidence type="ECO:0000256" key="9">
    <source>
        <dbReference type="ARBA" id="ARBA00023125"/>
    </source>
</evidence>
<feature type="domain" description="DNA polymerase III beta sliding clamp central" evidence="12">
    <location>
        <begin position="132"/>
        <end position="245"/>
    </location>
</feature>